<dbReference type="GeneTree" id="ENSGT00940000160917"/>
<dbReference type="Pfam" id="PF04144">
    <property type="entry name" value="SCAMP"/>
    <property type="match status" value="1"/>
</dbReference>
<dbReference type="Ensembl" id="ENSONIT00000005524.2">
    <property type="protein sequence ID" value="ENSONIP00000005520.2"/>
    <property type="gene ID" value="ENSONIG00000004385.2"/>
</dbReference>
<evidence type="ECO:0000313" key="7">
    <source>
        <dbReference type="Proteomes" id="UP000005207"/>
    </source>
</evidence>
<dbReference type="HOGENOM" id="CLU_066546_0_0_1"/>
<comment type="similarity">
    <text evidence="5">Belongs to the SCAMP family.</text>
</comment>
<protein>
    <recommendedName>
        <fullName evidence="5">Secretory carrier-associated membrane protein</fullName>
        <shortName evidence="5">Secretory carrier membrane protein</shortName>
    </recommendedName>
</protein>
<reference evidence="6" key="3">
    <citation type="submission" date="2025-09" db="UniProtKB">
        <authorList>
            <consortium name="Ensembl"/>
        </authorList>
    </citation>
    <scope>IDENTIFICATION</scope>
</reference>
<dbReference type="PANTHER" id="PTHR10687:SF6">
    <property type="entry name" value="SECRETORY CARRIER-ASSOCIATED MEMBRANE PROTEIN 3"/>
    <property type="match status" value="1"/>
</dbReference>
<gene>
    <name evidence="6" type="primary">SCAMP3</name>
    <name evidence="6" type="synonym">LOC100689852</name>
</gene>
<reference evidence="7" key="1">
    <citation type="submission" date="2012-01" db="EMBL/GenBank/DDBJ databases">
        <title>The Genome Sequence of Oreochromis niloticus (Nile Tilapia).</title>
        <authorList>
            <consortium name="Broad Institute Genome Assembly Team"/>
            <consortium name="Broad Institute Sequencing Platform"/>
            <person name="Di Palma F."/>
            <person name="Johnson J."/>
            <person name="Lander E.S."/>
            <person name="Lindblad-Toh K."/>
        </authorList>
    </citation>
    <scope>NUCLEOTIDE SEQUENCE [LARGE SCALE GENOMIC DNA]</scope>
</reference>
<dbReference type="GO" id="GO:0055038">
    <property type="term" value="C:recycling endosome membrane"/>
    <property type="evidence" value="ECO:0007669"/>
    <property type="project" value="TreeGrafter"/>
</dbReference>
<evidence type="ECO:0000313" key="6">
    <source>
        <dbReference type="Ensembl" id="ENSONIP00000005520.2"/>
    </source>
</evidence>
<dbReference type="AlphaFoldDB" id="I3J9I0"/>
<feature type="transmembrane region" description="Helical" evidence="5">
    <location>
        <begin position="158"/>
        <end position="178"/>
    </location>
</feature>
<dbReference type="OMA" id="PMESHIY"/>
<sequence>MEDQNPFQDPAVTQHNSNIGYTTLDLYNLVHNTTDPPPPYEAIPPSAPVQTPKSMTTPMESHIYGSYNSQVNTIHDTKVFFDFILLQPGRITAPSPPSFSSVGPCFYQDINVEISQQFQRTVTIMYYFWLFCTGTLFFNLISSVVLFCIISSSDARSGLYLSVLWVGLFPPCSFFCWYRPVYKAFRNDSSFNFFAFFFIFFAQVVVFVIMSIGIPGWGFSGWIVSISALSYSLIPSVIMMISAILFTAEIVMGVVMLKRIHNLYKQTNGSFQKAQAELATAVMSNHAVRQAIASTSASVAQGASTAP</sequence>
<dbReference type="Proteomes" id="UP000005207">
    <property type="component" value="Linkage group LG5"/>
</dbReference>
<dbReference type="GO" id="GO:0015031">
    <property type="term" value="P:protein transport"/>
    <property type="evidence" value="ECO:0007669"/>
    <property type="project" value="InterPro"/>
</dbReference>
<proteinExistence type="inferred from homology"/>
<evidence type="ECO:0000256" key="3">
    <source>
        <dbReference type="ARBA" id="ARBA00022989"/>
    </source>
</evidence>
<dbReference type="GO" id="GO:0032588">
    <property type="term" value="C:trans-Golgi network membrane"/>
    <property type="evidence" value="ECO:0007669"/>
    <property type="project" value="TreeGrafter"/>
</dbReference>
<dbReference type="PANTHER" id="PTHR10687">
    <property type="entry name" value="SECRETORY CARRIER-ASSOCIATED MEMBRANE PROTEIN SCAMP"/>
    <property type="match status" value="1"/>
</dbReference>
<dbReference type="InterPro" id="IPR007273">
    <property type="entry name" value="SCAMP"/>
</dbReference>
<reference evidence="6" key="2">
    <citation type="submission" date="2025-08" db="UniProtKB">
        <authorList>
            <consortium name="Ensembl"/>
        </authorList>
    </citation>
    <scope>IDENTIFICATION</scope>
</reference>
<evidence type="ECO:0000256" key="5">
    <source>
        <dbReference type="RuleBase" id="RU363122"/>
    </source>
</evidence>
<evidence type="ECO:0000256" key="4">
    <source>
        <dbReference type="ARBA" id="ARBA00023136"/>
    </source>
</evidence>
<evidence type="ECO:0000256" key="1">
    <source>
        <dbReference type="ARBA" id="ARBA00004141"/>
    </source>
</evidence>
<feature type="transmembrane region" description="Helical" evidence="5">
    <location>
        <begin position="190"/>
        <end position="214"/>
    </location>
</feature>
<organism evidence="6 7">
    <name type="scientific">Oreochromis niloticus</name>
    <name type="common">Nile tilapia</name>
    <name type="synonym">Tilapia nilotica</name>
    <dbReference type="NCBI Taxonomy" id="8128"/>
    <lineage>
        <taxon>Eukaryota</taxon>
        <taxon>Metazoa</taxon>
        <taxon>Chordata</taxon>
        <taxon>Craniata</taxon>
        <taxon>Vertebrata</taxon>
        <taxon>Euteleostomi</taxon>
        <taxon>Actinopterygii</taxon>
        <taxon>Neopterygii</taxon>
        <taxon>Teleostei</taxon>
        <taxon>Neoteleostei</taxon>
        <taxon>Acanthomorphata</taxon>
        <taxon>Ovalentaria</taxon>
        <taxon>Cichlomorphae</taxon>
        <taxon>Cichliformes</taxon>
        <taxon>Cichlidae</taxon>
        <taxon>African cichlids</taxon>
        <taxon>Pseudocrenilabrinae</taxon>
        <taxon>Oreochromini</taxon>
        <taxon>Oreochromis</taxon>
    </lineage>
</organism>
<feature type="transmembrane region" description="Helical" evidence="5">
    <location>
        <begin position="126"/>
        <end position="152"/>
    </location>
</feature>
<comment type="subcellular location">
    <subcellularLocation>
        <location evidence="1 5">Membrane</location>
        <topology evidence="1 5">Multi-pass membrane protein</topology>
    </subcellularLocation>
</comment>
<keyword evidence="4 5" id="KW-0472">Membrane</keyword>
<keyword evidence="5" id="KW-0813">Transport</keyword>
<feature type="transmembrane region" description="Helical" evidence="5">
    <location>
        <begin position="234"/>
        <end position="257"/>
    </location>
</feature>
<keyword evidence="3 5" id="KW-1133">Transmembrane helix</keyword>
<name>I3J9I0_ORENI</name>
<dbReference type="InParanoid" id="I3J9I0"/>
<dbReference type="eggNOG" id="KOG3088">
    <property type="taxonomic scope" value="Eukaryota"/>
</dbReference>
<keyword evidence="2 5" id="KW-0812">Transmembrane</keyword>
<evidence type="ECO:0000256" key="2">
    <source>
        <dbReference type="ARBA" id="ARBA00022692"/>
    </source>
</evidence>
<accession>I3J9I0</accession>
<keyword evidence="7" id="KW-1185">Reference proteome</keyword>